<proteinExistence type="predicted"/>
<reference evidence="3" key="1">
    <citation type="submission" date="2023-03" db="EMBL/GenBank/DDBJ databases">
        <title>Chromosome-scale reference genome and RAD-based genetic map of yellow starthistle (Centaurea solstitialis) reveal putative structural variation and QTLs associated with invader traits.</title>
        <authorList>
            <person name="Reatini B."/>
            <person name="Cang F.A."/>
            <person name="Jiang Q."/>
            <person name="Mckibben M.T.W."/>
            <person name="Barker M.S."/>
            <person name="Rieseberg L.H."/>
            <person name="Dlugosch K.M."/>
        </authorList>
    </citation>
    <scope>NUCLEOTIDE SEQUENCE</scope>
    <source>
        <strain evidence="3">CAN-66</strain>
        <tissue evidence="3">Leaf</tissue>
    </source>
</reference>
<feature type="region of interest" description="Disordered" evidence="1">
    <location>
        <begin position="175"/>
        <end position="205"/>
    </location>
</feature>
<dbReference type="AlphaFoldDB" id="A0AA38T2N9"/>
<feature type="transmembrane region" description="Helical" evidence="2">
    <location>
        <begin position="224"/>
        <end position="250"/>
    </location>
</feature>
<dbReference type="EMBL" id="JARYMX010000005">
    <property type="protein sequence ID" value="KAJ9549288.1"/>
    <property type="molecule type" value="Genomic_DNA"/>
</dbReference>
<accession>A0AA38T2N9</accession>
<keyword evidence="2" id="KW-0472">Membrane</keyword>
<evidence type="ECO:0000313" key="4">
    <source>
        <dbReference type="Proteomes" id="UP001172457"/>
    </source>
</evidence>
<gene>
    <name evidence="3" type="ORF">OSB04_021831</name>
</gene>
<sequence>MSLIKDRTAANPPSTSSRSRWSLGCFGCAGDTMQPSTEEEVNSSSGRRRKWVFKWKSSFKKSAAKTVVPVELPGAPGPRKTKSFPRATPNTTTWEIQVVEEDQGRIYLEPSRRKKWIDIVKRQNGSSNRSRHRKETKPATAVAPPAPELRSPEKNSATISGDVVPIVIPVTKPLTRSKSISPPPAKGKKLPRDSPAGGGVDDGGLNKTTSFGGGGFDSIIGMSIILVTLVIMMLWGKLCAILCTSAWFFIAPRLVATGENSAVATAEKRVAELESFNNKVDLESVEYKKKVVLEGLLQRNHRNVVVGRL</sequence>
<evidence type="ECO:0000256" key="1">
    <source>
        <dbReference type="SAM" id="MobiDB-lite"/>
    </source>
</evidence>
<protein>
    <submittedName>
        <fullName evidence="3">Uncharacterized protein</fullName>
    </submittedName>
</protein>
<keyword evidence="4" id="KW-1185">Reference proteome</keyword>
<dbReference type="PANTHER" id="PTHR34379">
    <property type="entry name" value="OS07G0553800 PROTEIN"/>
    <property type="match status" value="1"/>
</dbReference>
<comment type="caution">
    <text evidence="3">The sequence shown here is derived from an EMBL/GenBank/DDBJ whole genome shotgun (WGS) entry which is preliminary data.</text>
</comment>
<feature type="region of interest" description="Disordered" evidence="1">
    <location>
        <begin position="1"/>
        <end position="21"/>
    </location>
</feature>
<dbReference type="InterPro" id="IPR040411">
    <property type="entry name" value="At5g23160-like"/>
</dbReference>
<evidence type="ECO:0000256" key="2">
    <source>
        <dbReference type="SAM" id="Phobius"/>
    </source>
</evidence>
<evidence type="ECO:0000313" key="3">
    <source>
        <dbReference type="EMBL" id="KAJ9549288.1"/>
    </source>
</evidence>
<keyword evidence="2" id="KW-0812">Transmembrane</keyword>
<feature type="compositionally biased region" description="Polar residues" evidence="1">
    <location>
        <begin position="11"/>
        <end position="20"/>
    </location>
</feature>
<organism evidence="3 4">
    <name type="scientific">Centaurea solstitialis</name>
    <name type="common">yellow star-thistle</name>
    <dbReference type="NCBI Taxonomy" id="347529"/>
    <lineage>
        <taxon>Eukaryota</taxon>
        <taxon>Viridiplantae</taxon>
        <taxon>Streptophyta</taxon>
        <taxon>Embryophyta</taxon>
        <taxon>Tracheophyta</taxon>
        <taxon>Spermatophyta</taxon>
        <taxon>Magnoliopsida</taxon>
        <taxon>eudicotyledons</taxon>
        <taxon>Gunneridae</taxon>
        <taxon>Pentapetalae</taxon>
        <taxon>asterids</taxon>
        <taxon>campanulids</taxon>
        <taxon>Asterales</taxon>
        <taxon>Asteraceae</taxon>
        <taxon>Carduoideae</taxon>
        <taxon>Cardueae</taxon>
        <taxon>Centaureinae</taxon>
        <taxon>Centaurea</taxon>
    </lineage>
</organism>
<dbReference type="Proteomes" id="UP001172457">
    <property type="component" value="Chromosome 5"/>
</dbReference>
<dbReference type="PANTHER" id="PTHR34379:SF3">
    <property type="entry name" value="PROTEIN, PUTATIVE-RELATED"/>
    <property type="match status" value="1"/>
</dbReference>
<name>A0AA38T2N9_9ASTR</name>
<feature type="region of interest" description="Disordered" evidence="1">
    <location>
        <begin position="120"/>
        <end position="156"/>
    </location>
</feature>
<keyword evidence="2" id="KW-1133">Transmembrane helix</keyword>